<sequence length="482" mass="52734">MSSYVNGSVDWATSAITAPSLYPSPSQAALKLQFVGKQIRDAYTPAAIIDAAVVRRNCKLMLEAAEKLGVGFRAHVKTHKTTEIARLQVGEDSTSVKFVCSTVSEVENLVPWLLHCVNRGKEVNVLYGLPILVSAIPRLAAVARLLGEGRIGVFTDHPSHIKALDQVDSALWPGRIPVWVNIDVGDHREGVAPESGQLADIASSIAASERVKLAGVYTHMSSSYQSSSPEEALRFLAKELEGLREGAVSFLKSSGSYRIKSPNAEEVTEKVTISLGATPTATSTQNLLEDTEGAKEYRAMLENIKQSFDVELHAGVYPVMDMQQMATRARPQHSTSNPSRTLLSYSDLGFRVLVEVASLYPDRTAKPEALIAAGSIALGREPCKSYPGWAVVTPWPARSGAHYDPEGSKTGWIVGRISQEHGVLTWEGSQDDMRQLEVGEKLLLWPNHACITGVNYGWYLVVDSDDANPDRIKDVWIRWRGW</sequence>
<gene>
    <name evidence="1" type="ORF">LTR37_017015</name>
</gene>
<dbReference type="Proteomes" id="UP001281147">
    <property type="component" value="Unassembled WGS sequence"/>
</dbReference>
<protein>
    <submittedName>
        <fullName evidence="1">Uncharacterized protein</fullName>
    </submittedName>
</protein>
<organism evidence="1 2">
    <name type="scientific">Vermiconidia calcicola</name>
    <dbReference type="NCBI Taxonomy" id="1690605"/>
    <lineage>
        <taxon>Eukaryota</taxon>
        <taxon>Fungi</taxon>
        <taxon>Dikarya</taxon>
        <taxon>Ascomycota</taxon>
        <taxon>Pezizomycotina</taxon>
        <taxon>Dothideomycetes</taxon>
        <taxon>Dothideomycetidae</taxon>
        <taxon>Mycosphaerellales</taxon>
        <taxon>Extremaceae</taxon>
        <taxon>Vermiconidia</taxon>
    </lineage>
</organism>
<keyword evidence="2" id="KW-1185">Reference proteome</keyword>
<name>A0ACC3MMU0_9PEZI</name>
<accession>A0ACC3MMU0</accession>
<evidence type="ECO:0000313" key="1">
    <source>
        <dbReference type="EMBL" id="KAK3698307.1"/>
    </source>
</evidence>
<reference evidence="1" key="1">
    <citation type="submission" date="2023-07" db="EMBL/GenBank/DDBJ databases">
        <title>Black Yeasts Isolated from many extreme environments.</title>
        <authorList>
            <person name="Coleine C."/>
            <person name="Stajich J.E."/>
            <person name="Selbmann L."/>
        </authorList>
    </citation>
    <scope>NUCLEOTIDE SEQUENCE</scope>
    <source>
        <strain evidence="1">CCFEE 5714</strain>
    </source>
</reference>
<comment type="caution">
    <text evidence="1">The sequence shown here is derived from an EMBL/GenBank/DDBJ whole genome shotgun (WGS) entry which is preliminary data.</text>
</comment>
<proteinExistence type="predicted"/>
<evidence type="ECO:0000313" key="2">
    <source>
        <dbReference type="Proteomes" id="UP001281147"/>
    </source>
</evidence>
<dbReference type="EMBL" id="JAUTXU010000212">
    <property type="protein sequence ID" value="KAK3698307.1"/>
    <property type="molecule type" value="Genomic_DNA"/>
</dbReference>